<dbReference type="EMBL" id="SJPG01000001">
    <property type="protein sequence ID" value="TWT61892.1"/>
    <property type="molecule type" value="Genomic_DNA"/>
</dbReference>
<proteinExistence type="predicted"/>
<keyword evidence="3" id="KW-1185">Reference proteome</keyword>
<dbReference type="Proteomes" id="UP000316095">
    <property type="component" value="Unassembled WGS sequence"/>
</dbReference>
<protein>
    <submittedName>
        <fullName evidence="2">Uncharacterized protein</fullName>
    </submittedName>
</protein>
<gene>
    <name evidence="2" type="ORF">Pan54_26290</name>
</gene>
<sequence>MSINKLSNQNRILRTINRGLAWAIGIPAAWLVVSSSYQFQQGWSEIEFLIGYLLLYAALATGSMIVRTPSSELPSVTFWCVCVFPLVGLARLAGLLLHSEYSTGVEPSFTGTLLAMTLGTISLFVFMKWEERKDLQTMGPYLDNNADVRYVTLQKVPTVSQSAMQEEANLW</sequence>
<keyword evidence="1" id="KW-0812">Transmembrane</keyword>
<organism evidence="2 3">
    <name type="scientific">Rubinisphaera italica</name>
    <dbReference type="NCBI Taxonomy" id="2527969"/>
    <lineage>
        <taxon>Bacteria</taxon>
        <taxon>Pseudomonadati</taxon>
        <taxon>Planctomycetota</taxon>
        <taxon>Planctomycetia</taxon>
        <taxon>Planctomycetales</taxon>
        <taxon>Planctomycetaceae</taxon>
        <taxon>Rubinisphaera</taxon>
    </lineage>
</organism>
<dbReference type="RefSeq" id="WP_146503825.1">
    <property type="nucleotide sequence ID" value="NZ_SJPG01000001.1"/>
</dbReference>
<feature type="transmembrane region" description="Helical" evidence="1">
    <location>
        <begin position="78"/>
        <end position="97"/>
    </location>
</feature>
<feature type="transmembrane region" description="Helical" evidence="1">
    <location>
        <begin position="49"/>
        <end position="66"/>
    </location>
</feature>
<evidence type="ECO:0000313" key="3">
    <source>
        <dbReference type="Proteomes" id="UP000316095"/>
    </source>
</evidence>
<evidence type="ECO:0000313" key="2">
    <source>
        <dbReference type="EMBL" id="TWT61892.1"/>
    </source>
</evidence>
<feature type="transmembrane region" description="Helical" evidence="1">
    <location>
        <begin position="109"/>
        <end position="127"/>
    </location>
</feature>
<evidence type="ECO:0000256" key="1">
    <source>
        <dbReference type="SAM" id="Phobius"/>
    </source>
</evidence>
<feature type="transmembrane region" description="Helical" evidence="1">
    <location>
        <begin position="20"/>
        <end position="37"/>
    </location>
</feature>
<comment type="caution">
    <text evidence="2">The sequence shown here is derived from an EMBL/GenBank/DDBJ whole genome shotgun (WGS) entry which is preliminary data.</text>
</comment>
<keyword evidence="1" id="KW-0472">Membrane</keyword>
<accession>A0A5C5XJD7</accession>
<name>A0A5C5XJD7_9PLAN</name>
<dbReference type="OrthoDB" id="9894339at2"/>
<keyword evidence="1" id="KW-1133">Transmembrane helix</keyword>
<reference evidence="2 3" key="1">
    <citation type="submission" date="2019-02" db="EMBL/GenBank/DDBJ databases">
        <title>Deep-cultivation of Planctomycetes and their phenomic and genomic characterization uncovers novel biology.</title>
        <authorList>
            <person name="Wiegand S."/>
            <person name="Jogler M."/>
            <person name="Boedeker C."/>
            <person name="Pinto D."/>
            <person name="Vollmers J."/>
            <person name="Rivas-Marin E."/>
            <person name="Kohn T."/>
            <person name="Peeters S.H."/>
            <person name="Heuer A."/>
            <person name="Rast P."/>
            <person name="Oberbeckmann S."/>
            <person name="Bunk B."/>
            <person name="Jeske O."/>
            <person name="Meyerdierks A."/>
            <person name="Storesund J.E."/>
            <person name="Kallscheuer N."/>
            <person name="Luecker S."/>
            <person name="Lage O.M."/>
            <person name="Pohl T."/>
            <person name="Merkel B.J."/>
            <person name="Hornburger P."/>
            <person name="Mueller R.-W."/>
            <person name="Bruemmer F."/>
            <person name="Labrenz M."/>
            <person name="Spormann A.M."/>
            <person name="Op Den Camp H."/>
            <person name="Overmann J."/>
            <person name="Amann R."/>
            <person name="Jetten M.S.M."/>
            <person name="Mascher T."/>
            <person name="Medema M.H."/>
            <person name="Devos D.P."/>
            <person name="Kaster A.-K."/>
            <person name="Ovreas L."/>
            <person name="Rohde M."/>
            <person name="Galperin M.Y."/>
            <person name="Jogler C."/>
        </authorList>
    </citation>
    <scope>NUCLEOTIDE SEQUENCE [LARGE SCALE GENOMIC DNA]</scope>
    <source>
        <strain evidence="2 3">Pan54</strain>
    </source>
</reference>
<dbReference type="AlphaFoldDB" id="A0A5C5XJD7"/>